<evidence type="ECO:0000256" key="2">
    <source>
        <dbReference type="ARBA" id="ARBA00022649"/>
    </source>
</evidence>
<organism evidence="8 9">
    <name type="scientific">Microbacterium ginsengisoli</name>
    <dbReference type="NCBI Taxonomy" id="400772"/>
    <lineage>
        <taxon>Bacteria</taxon>
        <taxon>Bacillati</taxon>
        <taxon>Actinomycetota</taxon>
        <taxon>Actinomycetes</taxon>
        <taxon>Micrococcales</taxon>
        <taxon>Microbacteriaceae</taxon>
        <taxon>Microbacterium</taxon>
    </lineage>
</organism>
<evidence type="ECO:0000256" key="6">
    <source>
        <dbReference type="ARBA" id="ARBA00022884"/>
    </source>
</evidence>
<evidence type="ECO:0000313" key="9">
    <source>
        <dbReference type="Proteomes" id="UP000033451"/>
    </source>
</evidence>
<name>A0A0F0M1F3_9MICO</name>
<dbReference type="EMBL" id="JYIY01000018">
    <property type="protein sequence ID" value="KJL45829.1"/>
    <property type="molecule type" value="Genomic_DNA"/>
</dbReference>
<keyword evidence="7" id="KW-0346">Stress response</keyword>
<sequence>MKAQRTRDVLKHLKSIGWVYLRDGQGSHELWGLPDESQKASIPAGHKEVSAGVLRQIERAGATLPQAWK</sequence>
<dbReference type="Pfam" id="PF07927">
    <property type="entry name" value="HicA_toxin"/>
    <property type="match status" value="1"/>
</dbReference>
<evidence type="ECO:0000256" key="7">
    <source>
        <dbReference type="ARBA" id="ARBA00023016"/>
    </source>
</evidence>
<proteinExistence type="inferred from homology"/>
<evidence type="ECO:0000313" key="8">
    <source>
        <dbReference type="EMBL" id="KJL45829.1"/>
    </source>
</evidence>
<comment type="caution">
    <text evidence="8">The sequence shown here is derived from an EMBL/GenBank/DDBJ whole genome shotgun (WGS) entry which is preliminary data.</text>
</comment>
<dbReference type="SUPFAM" id="SSF54786">
    <property type="entry name" value="YcfA/nrd intein domain"/>
    <property type="match status" value="1"/>
</dbReference>
<dbReference type="Proteomes" id="UP000033451">
    <property type="component" value="Unassembled WGS sequence"/>
</dbReference>
<dbReference type="GO" id="GO:0016787">
    <property type="term" value="F:hydrolase activity"/>
    <property type="evidence" value="ECO:0007669"/>
    <property type="project" value="UniProtKB-KW"/>
</dbReference>
<dbReference type="InterPro" id="IPR038570">
    <property type="entry name" value="HicA_sf"/>
</dbReference>
<keyword evidence="3" id="KW-0540">Nuclease</keyword>
<dbReference type="Gene3D" id="3.30.920.30">
    <property type="entry name" value="Hypothetical protein"/>
    <property type="match status" value="1"/>
</dbReference>
<dbReference type="GO" id="GO:0003729">
    <property type="term" value="F:mRNA binding"/>
    <property type="evidence" value="ECO:0007669"/>
    <property type="project" value="InterPro"/>
</dbReference>
<keyword evidence="6" id="KW-0694">RNA-binding</keyword>
<dbReference type="PATRIC" id="fig|400772.4.peg.31"/>
<evidence type="ECO:0000256" key="5">
    <source>
        <dbReference type="ARBA" id="ARBA00022801"/>
    </source>
</evidence>
<reference evidence="8 9" key="1">
    <citation type="submission" date="2015-02" db="EMBL/GenBank/DDBJ databases">
        <title>Draft genome sequences of ten Microbacterium spp. with emphasis on heavy metal contaminated environments.</title>
        <authorList>
            <person name="Corretto E."/>
        </authorList>
    </citation>
    <scope>NUCLEOTIDE SEQUENCE [LARGE SCALE GENOMIC DNA]</scope>
    <source>
        <strain evidence="8 9">DSM 18659</strain>
    </source>
</reference>
<dbReference type="OrthoDB" id="4425504at2"/>
<keyword evidence="4" id="KW-0255">Endonuclease</keyword>
<dbReference type="STRING" id="400772.RR49_00023"/>
<evidence type="ECO:0000256" key="1">
    <source>
        <dbReference type="ARBA" id="ARBA00006620"/>
    </source>
</evidence>
<comment type="similarity">
    <text evidence="1">Belongs to the HicA mRNA interferase family.</text>
</comment>
<keyword evidence="5" id="KW-0378">Hydrolase</keyword>
<evidence type="ECO:0000256" key="3">
    <source>
        <dbReference type="ARBA" id="ARBA00022722"/>
    </source>
</evidence>
<accession>A0A0F0M1F3</accession>
<keyword evidence="9" id="KW-1185">Reference proteome</keyword>
<gene>
    <name evidence="8" type="ORF">RR49_00023</name>
</gene>
<keyword evidence="2" id="KW-1277">Toxin-antitoxin system</keyword>
<protein>
    <submittedName>
        <fullName evidence="8">YcfA-like protein</fullName>
    </submittedName>
</protein>
<dbReference type="InterPro" id="IPR012933">
    <property type="entry name" value="HicA_mRNA_interferase"/>
</dbReference>
<dbReference type="RefSeq" id="WP_045245688.1">
    <property type="nucleotide sequence ID" value="NZ_JYIY01000018.1"/>
</dbReference>
<dbReference type="GO" id="GO:0004519">
    <property type="term" value="F:endonuclease activity"/>
    <property type="evidence" value="ECO:0007669"/>
    <property type="project" value="UniProtKB-KW"/>
</dbReference>
<evidence type="ECO:0000256" key="4">
    <source>
        <dbReference type="ARBA" id="ARBA00022759"/>
    </source>
</evidence>
<dbReference type="AlphaFoldDB" id="A0A0F0M1F3"/>